<feature type="disulfide bond" evidence="2">
    <location>
        <begin position="1750"/>
        <end position="1768"/>
    </location>
</feature>
<feature type="region of interest" description="Disordered" evidence="4">
    <location>
        <begin position="2571"/>
        <end position="2591"/>
    </location>
</feature>
<dbReference type="GeneID" id="106820902"/>
<feature type="domain" description="MAM" evidence="6">
    <location>
        <begin position="2634"/>
        <end position="2692"/>
    </location>
</feature>
<feature type="domain" description="MAM" evidence="6">
    <location>
        <begin position="1778"/>
        <end position="1933"/>
    </location>
</feature>
<feature type="domain" description="MAM" evidence="6">
    <location>
        <begin position="1563"/>
        <end position="1725"/>
    </location>
</feature>
<feature type="disulfide bond" evidence="2">
    <location>
        <begin position="1289"/>
        <end position="1304"/>
    </location>
</feature>
<dbReference type="PROSITE" id="PS50060">
    <property type="entry name" value="MAM_2"/>
    <property type="match status" value="14"/>
</dbReference>
<feature type="domain" description="MAM" evidence="6">
    <location>
        <begin position="1097"/>
        <end position="1265"/>
    </location>
</feature>
<dbReference type="InterPro" id="IPR036055">
    <property type="entry name" value="LDL_receptor-like_sf"/>
</dbReference>
<keyword evidence="1 2" id="KW-1015">Disulfide bond</keyword>
<feature type="compositionally biased region" description="Low complexity" evidence="4">
    <location>
        <begin position="2580"/>
        <end position="2591"/>
    </location>
</feature>
<dbReference type="InterPro" id="IPR000998">
    <property type="entry name" value="MAM_dom"/>
</dbReference>
<dbReference type="InterPro" id="IPR013320">
    <property type="entry name" value="ConA-like_dom_sf"/>
</dbReference>
<feature type="domain" description="P-type" evidence="7">
    <location>
        <begin position="1316"/>
        <end position="1361"/>
    </location>
</feature>
<dbReference type="Proteomes" id="UP000695022">
    <property type="component" value="Unplaced"/>
</dbReference>
<evidence type="ECO:0000259" key="7">
    <source>
        <dbReference type="PROSITE" id="PS51448"/>
    </source>
</evidence>
<dbReference type="Gene3D" id="2.60.120.200">
    <property type="match status" value="13"/>
</dbReference>
<dbReference type="InterPro" id="IPR044913">
    <property type="entry name" value="P_trefoil_dom_sf"/>
</dbReference>
<evidence type="ECO:0000256" key="2">
    <source>
        <dbReference type="PROSITE-ProRule" id="PRU00124"/>
    </source>
</evidence>
<evidence type="ECO:0000259" key="6">
    <source>
        <dbReference type="PROSITE" id="PS50060"/>
    </source>
</evidence>
<feature type="chain" id="PRO_5045508321" evidence="5">
    <location>
        <begin position="16"/>
        <end position="2707"/>
    </location>
</feature>
<reference evidence="9" key="1">
    <citation type="submission" date="2025-08" db="UniProtKB">
        <authorList>
            <consortium name="RefSeq"/>
        </authorList>
    </citation>
    <scope>IDENTIFICATION</scope>
</reference>
<dbReference type="RefSeq" id="XP_014680988.1">
    <property type="nucleotide sequence ID" value="XM_014825502.1"/>
</dbReference>
<feature type="disulfide bond" evidence="2">
    <location>
        <begin position="2616"/>
        <end position="2631"/>
    </location>
</feature>
<evidence type="ECO:0000256" key="3">
    <source>
        <dbReference type="PROSITE-ProRule" id="PRU00779"/>
    </source>
</evidence>
<feature type="disulfide bond" evidence="2">
    <location>
        <begin position="1959"/>
        <end position="1974"/>
    </location>
</feature>
<feature type="domain" description="MAM" evidence="6">
    <location>
        <begin position="423"/>
        <end position="587"/>
    </location>
</feature>
<feature type="disulfide bond" evidence="2">
    <location>
        <begin position="1940"/>
        <end position="1952"/>
    </location>
</feature>
<feature type="domain" description="MAM" evidence="6">
    <location>
        <begin position="2200"/>
        <end position="2368"/>
    </location>
</feature>
<sequence>MINLLVTVVIEGTVGSSWVSDMAIDDLSFTTGCTQQGGGSFTTVATPAPGTPATTQNPCAAGEYSCGDGVCIPDTQVCDWLSQCANGADEAICGACTFEHGECGWGDKSTGQYQWDRHSGSQPSHFAGPPVDHTYGNSSGWYVFVDGATGEFFSTAIYQSPLLSETSYMCSMKFWYHMSGSDQGQLSLVLDADGTGNQNKELWTVKGDKGNQWNPATVSLGRQMKGFRMQFESEIPRDQMIALVDDIAVDDIEFIKCNADIVSMECDFTMNKCGWVDDNTDDYDWTRQKGSTMSSGTGPSGDHTTGSGYYLYTEATSRSPGDRAWLDSGVQKATNASGLCFSWWYHMYGADVGTLNLIMFTSRLRSTIWMRNSAQGDEWKLAEKFINSTDDYMLTFEGIIGQSYAGDIAIDDIITYPGPCQTMECDFEYDFCHFVSHVNGYNSSFDWTRGRGATPNADTGPSFDHSTQTNTSYYAYMNSAKGKAGDRAGLISPLYDMTSERCLTFWYHMYGSGIGSLYVYQFDPKAQLIRPSWIRSDNMGDMWWRGTVTLSDIGKPYNVLFEGEVGTAGSGDIAIDDMQISDHACGPPGFCDFESNMCSWVSDRTQKFEWLRNKGGTPSTTTGPANDHTTGTELGYYMYIETSTSLPSGTKARMYSEPFQATPMGGQCFNFWYHMYGANIGELNIYLMQFNTANPAEILLWQKSKAQGSSWNEANIHISSSTEWYLIIEATLDTGYYGDIAVDDLMVFGTSCEAVTTATTNMPTPAPTYPPSPFDCDFQGGWCSWQHDNTAEFQWVSLRGATSDEGTGPLYDHTMQSSAGWYIYAKGGGQKAGDKARVVSPLADFPTDGVCFKYWYYMFGTHVGRLNVYMRDSAGKDTQIWTRFGTDIPDWKYTQLHIRHTGKYMIVMEAVVNSSTVAADIALDDFKFNKGPCPESSSCDFENGWCEFTKDPAGNFDWQLADAATGAKDFGPTSDVTYSTHEGSYLYVSTKQQQPAGSKARVNSPIYSSAFMQCFQFWYWMSGANVGTLNIYYTEAATQNLIHSQSVSQANEWHVVQVRMMTVSSFFLTIEAEVGTAASGAIAVDDVDKLHVCVPPGVCDFELDTCTYRNDRQSANLDWLIGSGETLKHDTAPAVDHTLGTIYGGYLVMPSKYAQPGEKAYLHSTVMQIFSTSGHDSCLQFWYHMKGTHVGTLNVVLHMYSSPEVVKVVWTKTGEQGDEWFFDQIDFTPGTTAFKIIFEGIVGSGNLGDIALDDLVMWSGSTCPPPPTKPPPCYTCQSTGTCIDRSRVCDFTIDCPDGDDETQCGYDCTFETADGATCLVDDIDRTDCSNSGMYVDETSCLAQGCCWNASESATIPCFYRKHSVCGWSWANTGWYQWIRQNATAPAAQTGPGYDHTTSTQLGHYMYIADDTGSSSWYAELVSVELQQASATCELTFWYWMRDAFGGELRVFHIEGASKTRMWELAKNMGSQWNRATVQVSRLTRPFKISITGDKYGYTGGEIALDDVKFESCELPMPSSDGKCVTGEFLCTRKSCVSNSRICDHTDDCGDQSDEDATLCQAYNKCDFENGLCDWNQMNGDDFDWERTSDETLSYLTGPSRDHTTNSRFGYYMLIETSSPQLPGYQARLKSQAFTVAGSSGCTVRFYYHMYGPTVDKLAVYTRTEVGGMLTQVWSRVGEVGDYYERIEIPLVITQPFEVIIEGTVGYGITGDIAIDDISFTPGCQPYDKDLPGGTTPVPTVGPCGDGKWQCADGQCIPETDRCNWFNQCLDNSDEIDCGTCDFEKAMCGWYDISTGLYGWKHKQAGGSTGPGSDHTSGASGYYMHVETGVGVTHNYAALSSPVYGEAASTCIMKFWYYKVGGQDETTLEVYAGSPGNKGTRIWYEYGDNGNQWVQATVQVGRRSSGFNLQVYGTHTNSHDDIAIDDVTFANCDVGGGGGQCKPGQRQCTNGNCVEETQWCDFSDDCGDRSDETACDLYVERCDFQADFCNWTNDTSVLLRWERYAGPRQWYMTGPDGDHTYGNTSGYFTYLNTFNYHQEGTPGRMNGPIFQPSIGCTMRFWYHMFGQDINALNIYVRSYDSDPLYRVWSKTSQQGDIWHRAEINFDKIQNNYQVVIEGLMGPSYQGDIAVDDISFTPACIVIPGATVPPIAPTTHAPVTKPGGCNPGDFYCTDNITCIAANKKCDFTRNCADGSDEDECPNTCDFEMDTCNWEDHINDNLTWVWGTGAESNPYYGPYTDHNGVSSGHFMFLVIADTYNLYYQTASLISPTYSRATDTCLLSFWWFLSYSYIVVEVKVEYDGSVTSLFRPMNGFTSSTWYQQTVGVGARHGDFRLHIALTHSSMISYGAGLDDIQLTDCAFPAAALSCPADKFWCRESLACIDKNRLCDITDDCGDNSDETDQCSNYIRDNFESGLGEWMNTVEGDDFDWTRLSGVTPSLYTGPSRDHTLGTSKGYFLYIETTGQQYLDKAWLVSPIFNAKNDGICKMRFFYHMYGKRVNSLKVYQRVYSDGGMTTVFSQYYEVGNFWKRAEVQLKSASNFQLVIEAVTGNYQEGDIAIDDVSFTPGCVKADPGTTLPPSPTTTHHTTQPTTPYTDNCRPDEFVCDRGTVCVPAGKVCDFVPDCMDESDEQECTKEYCTFGKGDMGTKEGDICNWDPTPNSNKFIWYLGQGRNKTLFDLRPSRDHTQNSTEGWLSLRLNSKLRVQNTAS</sequence>
<dbReference type="SUPFAM" id="SSF57492">
    <property type="entry name" value="Trefoil"/>
    <property type="match status" value="1"/>
</dbReference>
<organism evidence="8 9">
    <name type="scientific">Priapulus caudatus</name>
    <name type="common">Priapulid worm</name>
    <dbReference type="NCBI Taxonomy" id="37621"/>
    <lineage>
        <taxon>Eukaryota</taxon>
        <taxon>Metazoa</taxon>
        <taxon>Ecdysozoa</taxon>
        <taxon>Scalidophora</taxon>
        <taxon>Priapulida</taxon>
        <taxon>Priapulimorpha</taxon>
        <taxon>Priapulimorphida</taxon>
        <taxon>Priapulidae</taxon>
        <taxon>Priapulus</taxon>
    </lineage>
</organism>
<dbReference type="PROSITE" id="PS50068">
    <property type="entry name" value="LDLRA_2"/>
    <property type="match status" value="8"/>
</dbReference>
<feature type="disulfide bond" evidence="2">
    <location>
        <begin position="66"/>
        <end position="84"/>
    </location>
</feature>
<protein>
    <submittedName>
        <fullName evidence="9">MAM and LDL-receptor class A domain-containing protein 2-like</fullName>
    </submittedName>
</protein>
<feature type="domain" description="MAM" evidence="6">
    <location>
        <begin position="2406"/>
        <end position="2568"/>
    </location>
</feature>
<accession>A0ABM1F967</accession>
<dbReference type="Gene3D" id="4.10.400.10">
    <property type="entry name" value="Low-density Lipoprotein Receptor"/>
    <property type="match status" value="8"/>
</dbReference>
<feature type="disulfide bond" evidence="2">
    <location>
        <begin position="1523"/>
        <end position="1535"/>
    </location>
</feature>
<dbReference type="SUPFAM" id="SSF49899">
    <property type="entry name" value="Concanavalin A-like lectins/glucanases"/>
    <property type="match status" value="13"/>
</dbReference>
<feature type="domain" description="MAM" evidence="6">
    <location>
        <begin position="937"/>
        <end position="1095"/>
    </location>
</feature>
<feature type="disulfide bond" evidence="2">
    <location>
        <begin position="1762"/>
        <end position="1777"/>
    </location>
</feature>
<feature type="domain" description="MAM" evidence="6">
    <location>
        <begin position="1979"/>
        <end position="2140"/>
    </location>
</feature>
<feature type="domain" description="MAM" evidence="6">
    <location>
        <begin position="1355"/>
        <end position="1514"/>
    </location>
</feature>
<dbReference type="CDD" id="cd06263">
    <property type="entry name" value="MAM"/>
    <property type="match status" value="13"/>
</dbReference>
<keyword evidence="8" id="KW-1185">Reference proteome</keyword>
<dbReference type="PRINTS" id="PR00261">
    <property type="entry name" value="LDLRECEPTOR"/>
</dbReference>
<dbReference type="Pfam" id="PF00629">
    <property type="entry name" value="MAM"/>
    <property type="match status" value="13"/>
</dbReference>
<dbReference type="PANTHER" id="PTHR23282">
    <property type="entry name" value="APICAL ENDOSOMAL GLYCOPROTEIN PRECURSOR"/>
    <property type="match status" value="1"/>
</dbReference>
<comment type="caution">
    <text evidence="2">Lacks conserved residue(s) required for the propagation of feature annotation.</text>
</comment>
<evidence type="ECO:0000313" key="9">
    <source>
        <dbReference type="RefSeq" id="XP_014680988.1"/>
    </source>
</evidence>
<dbReference type="CDD" id="cd00112">
    <property type="entry name" value="LDLa"/>
    <property type="match status" value="8"/>
</dbReference>
<evidence type="ECO:0000256" key="1">
    <source>
        <dbReference type="ARBA" id="ARBA00023157"/>
    </source>
</evidence>
<feature type="disulfide bond" evidence="3">
    <location>
        <begin position="1340"/>
        <end position="1357"/>
    </location>
</feature>
<dbReference type="InterPro" id="IPR051560">
    <property type="entry name" value="MAM_domain-containing"/>
</dbReference>
<dbReference type="Pfam" id="PF00088">
    <property type="entry name" value="Trefoil"/>
    <property type="match status" value="1"/>
</dbReference>
<proteinExistence type="predicted"/>
<dbReference type="SMART" id="SM00137">
    <property type="entry name" value="MAM"/>
    <property type="match status" value="13"/>
</dbReference>
<dbReference type="InterPro" id="IPR000519">
    <property type="entry name" value="P_trefoil_dom"/>
</dbReference>
<dbReference type="SUPFAM" id="SSF57424">
    <property type="entry name" value="LDL receptor-like module"/>
    <property type="match status" value="8"/>
</dbReference>
<evidence type="ECO:0000313" key="8">
    <source>
        <dbReference type="Proteomes" id="UP000695022"/>
    </source>
</evidence>
<dbReference type="PROSITE" id="PS01209">
    <property type="entry name" value="LDLRA_1"/>
    <property type="match status" value="5"/>
</dbReference>
<gene>
    <name evidence="9" type="primary">LOC106820902</name>
</gene>
<feature type="disulfide bond" evidence="2">
    <location>
        <begin position="2183"/>
        <end position="2198"/>
    </location>
</feature>
<dbReference type="Gene3D" id="4.10.110.10">
    <property type="entry name" value="Spasmolytic Protein, domain 1"/>
    <property type="match status" value="1"/>
</dbReference>
<dbReference type="InterPro" id="IPR002172">
    <property type="entry name" value="LDrepeatLR_classA_rpt"/>
</dbReference>
<dbReference type="SMART" id="SM00192">
    <property type="entry name" value="LDLa"/>
    <property type="match status" value="8"/>
</dbReference>
<feature type="domain" description="MAM" evidence="6">
    <location>
        <begin position="774"/>
        <end position="935"/>
    </location>
</feature>
<dbReference type="PANTHER" id="PTHR23282:SF101">
    <property type="entry name" value="MAM DOMAIN-CONTAINING PROTEIN"/>
    <property type="match status" value="1"/>
</dbReference>
<feature type="disulfide bond" evidence="2">
    <location>
        <begin position="78"/>
        <end position="93"/>
    </location>
</feature>
<dbReference type="Pfam" id="PF00057">
    <property type="entry name" value="Ldl_recept_a"/>
    <property type="match status" value="6"/>
</dbReference>
<feature type="disulfide bond" evidence="2">
    <location>
        <begin position="1743"/>
        <end position="1755"/>
    </location>
</feature>
<feature type="disulfide bond" evidence="2">
    <location>
        <begin position="1947"/>
        <end position="1965"/>
    </location>
</feature>
<keyword evidence="5" id="KW-0732">Signal</keyword>
<evidence type="ECO:0000256" key="4">
    <source>
        <dbReference type="SAM" id="MobiDB-lite"/>
    </source>
</evidence>
<dbReference type="PROSITE" id="PS51448">
    <property type="entry name" value="P_TREFOIL_2"/>
    <property type="match status" value="1"/>
</dbReference>
<feature type="disulfide bond" evidence="2">
    <location>
        <begin position="59"/>
        <end position="71"/>
    </location>
</feature>
<feature type="signal peptide" evidence="5">
    <location>
        <begin position="1"/>
        <end position="15"/>
    </location>
</feature>
<dbReference type="InterPro" id="IPR023415">
    <property type="entry name" value="LDLR_class-A_CS"/>
</dbReference>
<evidence type="ECO:0000256" key="5">
    <source>
        <dbReference type="SAM" id="SignalP"/>
    </source>
</evidence>
<feature type="domain" description="MAM" evidence="6">
    <location>
        <begin position="589"/>
        <end position="754"/>
    </location>
</feature>
<dbReference type="SMART" id="SM00018">
    <property type="entry name" value="PD"/>
    <property type="match status" value="1"/>
</dbReference>
<dbReference type="CDD" id="cd00111">
    <property type="entry name" value="Trefoil"/>
    <property type="match status" value="1"/>
</dbReference>
<feature type="domain" description="MAM" evidence="6">
    <location>
        <begin position="264"/>
        <end position="422"/>
    </location>
</feature>
<feature type="disulfide bond" evidence="2">
    <location>
        <begin position="1530"/>
        <end position="1548"/>
    </location>
</feature>
<feature type="domain" description="MAM" evidence="6">
    <location>
        <begin position="94"/>
        <end position="259"/>
    </location>
</feature>
<name>A0ABM1F967_PRICU</name>